<sequence>MTMAALGLAAPAEALYRALLRSPGASAAALAALAGQPLPEVDAWLAQLKSRGLVRSEDADGRVWFATAPEVAVELLLMERQVELNQARQVLPELQRDLLRGGRMADTEALQIIPADAESQLPVYLQMHQMAREEVLAMMCPPFIVSAPDAMEAAREQARQRGVRFRTLVTPELLQWPGWADAVRQAYAVGEQVRVHAGLPFKMVLADGSAGLIPLRAQLPTGPALRLGDTAALQALRLLFESFWVRALPALAPANEADADGVDKDLHALVTLLAAGTNDKNMAAILGISERTLLRRIQALSRQLDARSRFQCGWLAARHFSEQD</sequence>
<dbReference type="PANTHER" id="PTHR34293:SF1">
    <property type="entry name" value="HTH-TYPE TRANSCRIPTIONAL REGULATOR TRMBL2"/>
    <property type="match status" value="1"/>
</dbReference>
<protein>
    <recommendedName>
        <fullName evidence="3">HTH luxR-type domain-containing protein</fullName>
    </recommendedName>
</protein>
<proteinExistence type="predicted"/>
<dbReference type="SUPFAM" id="SSF46894">
    <property type="entry name" value="C-terminal effector domain of the bipartite response regulators"/>
    <property type="match status" value="1"/>
</dbReference>
<accession>A0ABS1DR20</accession>
<evidence type="ECO:0000313" key="2">
    <source>
        <dbReference type="Proteomes" id="UP001041814"/>
    </source>
</evidence>
<reference evidence="1" key="2">
    <citation type="journal article" date="2020" name="Microorganisms">
        <title>Osmotic Adaptation and Compatible Solute Biosynthesis of Phototrophic Bacteria as Revealed from Genome Analyses.</title>
        <authorList>
            <person name="Imhoff J.F."/>
            <person name="Rahn T."/>
            <person name="Kunzel S."/>
            <person name="Keller A."/>
            <person name="Neulinger S.C."/>
        </authorList>
    </citation>
    <scope>NUCLEOTIDE SEQUENCE</scope>
    <source>
        <strain evidence="1">IM 151</strain>
    </source>
</reference>
<keyword evidence="2" id="KW-1185">Reference proteome</keyword>
<dbReference type="PANTHER" id="PTHR34293">
    <property type="entry name" value="HTH-TYPE TRANSCRIPTIONAL REGULATOR TRMBL2"/>
    <property type="match status" value="1"/>
</dbReference>
<gene>
    <name evidence="1" type="ORF">CKO43_03800</name>
</gene>
<comment type="caution">
    <text evidence="1">The sequence shown here is derived from an EMBL/GenBank/DDBJ whole genome shotgun (WGS) entry which is preliminary data.</text>
</comment>
<dbReference type="Gene3D" id="1.10.10.10">
    <property type="entry name" value="Winged helix-like DNA-binding domain superfamily/Winged helix DNA-binding domain"/>
    <property type="match status" value="2"/>
</dbReference>
<dbReference type="InterPro" id="IPR051797">
    <property type="entry name" value="TrmB-like"/>
</dbReference>
<evidence type="ECO:0000313" key="1">
    <source>
        <dbReference type="EMBL" id="MBK1711903.1"/>
    </source>
</evidence>
<dbReference type="Proteomes" id="UP001041814">
    <property type="component" value="Unassembled WGS sequence"/>
</dbReference>
<dbReference type="EMBL" id="NRRU01000008">
    <property type="protein sequence ID" value="MBK1711903.1"/>
    <property type="molecule type" value="Genomic_DNA"/>
</dbReference>
<evidence type="ECO:0008006" key="3">
    <source>
        <dbReference type="Google" id="ProtNLM"/>
    </source>
</evidence>
<dbReference type="InterPro" id="IPR016032">
    <property type="entry name" value="Sig_transdc_resp-reg_C-effctor"/>
</dbReference>
<dbReference type="InterPro" id="IPR036388">
    <property type="entry name" value="WH-like_DNA-bd_sf"/>
</dbReference>
<organism evidence="1 2">
    <name type="scientific">Rubrivivax gelatinosus</name>
    <name type="common">Rhodocyclus gelatinosus</name>
    <name type="synonym">Rhodopseudomonas gelatinosa</name>
    <dbReference type="NCBI Taxonomy" id="28068"/>
    <lineage>
        <taxon>Bacteria</taxon>
        <taxon>Pseudomonadati</taxon>
        <taxon>Pseudomonadota</taxon>
        <taxon>Betaproteobacteria</taxon>
        <taxon>Burkholderiales</taxon>
        <taxon>Sphaerotilaceae</taxon>
        <taxon>Rubrivivax</taxon>
    </lineage>
</organism>
<reference evidence="1" key="1">
    <citation type="submission" date="2017-08" db="EMBL/GenBank/DDBJ databases">
        <authorList>
            <person name="Imhoff J.F."/>
            <person name="Rahn T."/>
            <person name="Kuenzel S."/>
            <person name="Neulinger S.C."/>
        </authorList>
    </citation>
    <scope>NUCLEOTIDE SEQUENCE</scope>
    <source>
        <strain evidence="1">IM 151</strain>
    </source>
</reference>
<name>A0ABS1DR20_RUBGE</name>